<dbReference type="OrthoDB" id="6141385at2759"/>
<evidence type="ECO:0000259" key="2">
    <source>
        <dbReference type="PROSITE" id="PS51186"/>
    </source>
</evidence>
<dbReference type="PANTHER" id="PTHR15298:SF1">
    <property type="entry name" value="GLYCINE N-ACYLTRANSFERASE-LIKE PROTEIN"/>
    <property type="match status" value="1"/>
</dbReference>
<dbReference type="Pfam" id="PF08445">
    <property type="entry name" value="FR47"/>
    <property type="match status" value="1"/>
</dbReference>
<reference evidence="3 4" key="1">
    <citation type="submission" date="2018-04" db="EMBL/GenBank/DDBJ databases">
        <title>The genome of golden apple snail Pomacea canaliculata provides insight into stress tolerance and invasive adaptation.</title>
        <authorList>
            <person name="Liu C."/>
            <person name="Liu B."/>
            <person name="Ren Y."/>
            <person name="Zhang Y."/>
            <person name="Wang H."/>
            <person name="Li S."/>
            <person name="Jiang F."/>
            <person name="Yin L."/>
            <person name="Zhang G."/>
            <person name="Qian W."/>
            <person name="Fan W."/>
        </authorList>
    </citation>
    <scope>NUCLEOTIDE SEQUENCE [LARGE SCALE GENOMIC DNA]</scope>
    <source>
        <strain evidence="3">SZHN2017</strain>
        <tissue evidence="3">Muscle</tissue>
    </source>
</reference>
<dbReference type="InterPro" id="IPR013653">
    <property type="entry name" value="GCN5-like_dom"/>
</dbReference>
<organism evidence="3 4">
    <name type="scientific">Pomacea canaliculata</name>
    <name type="common">Golden apple snail</name>
    <dbReference type="NCBI Taxonomy" id="400727"/>
    <lineage>
        <taxon>Eukaryota</taxon>
        <taxon>Metazoa</taxon>
        <taxon>Spiralia</taxon>
        <taxon>Lophotrochozoa</taxon>
        <taxon>Mollusca</taxon>
        <taxon>Gastropoda</taxon>
        <taxon>Caenogastropoda</taxon>
        <taxon>Architaenioglossa</taxon>
        <taxon>Ampullarioidea</taxon>
        <taxon>Ampullariidae</taxon>
        <taxon>Pomacea</taxon>
    </lineage>
</organism>
<keyword evidence="1" id="KW-0012">Acyltransferase</keyword>
<keyword evidence="1" id="KW-0808">Transferase</keyword>
<dbReference type="InterPro" id="IPR000182">
    <property type="entry name" value="GNAT_dom"/>
</dbReference>
<dbReference type="Gene3D" id="3.40.630.30">
    <property type="match status" value="1"/>
</dbReference>
<name>A0A2T7NUY0_POMCA</name>
<dbReference type="InterPro" id="IPR010313">
    <property type="entry name" value="Glycine_N-acyltransferase"/>
</dbReference>
<evidence type="ECO:0000256" key="1">
    <source>
        <dbReference type="RuleBase" id="RU368002"/>
    </source>
</evidence>
<protein>
    <recommendedName>
        <fullName evidence="1">Glycine N-acyltransferase-like protein</fullName>
        <ecNumber evidence="1">2.3.1.-</ecNumber>
    </recommendedName>
</protein>
<dbReference type="OMA" id="ECDVINW"/>
<dbReference type="InterPro" id="IPR016181">
    <property type="entry name" value="Acyl_CoA_acyltransferase"/>
</dbReference>
<dbReference type="AlphaFoldDB" id="A0A2T7NUY0"/>
<comment type="caution">
    <text evidence="3">The sequence shown here is derived from an EMBL/GenBank/DDBJ whole genome shotgun (WGS) entry which is preliminary data.</text>
</comment>
<comment type="similarity">
    <text evidence="1">Belongs to the glycine N-acyltransferase family.</text>
</comment>
<keyword evidence="4" id="KW-1185">Reference proteome</keyword>
<dbReference type="GO" id="GO:0005739">
    <property type="term" value="C:mitochondrion"/>
    <property type="evidence" value="ECO:0007669"/>
    <property type="project" value="InterPro"/>
</dbReference>
<dbReference type="SUPFAM" id="SSF55729">
    <property type="entry name" value="Acyl-CoA N-acyltransferases (Nat)"/>
    <property type="match status" value="1"/>
</dbReference>
<dbReference type="GO" id="GO:0047961">
    <property type="term" value="F:glycine N-acyltransferase activity"/>
    <property type="evidence" value="ECO:0007669"/>
    <property type="project" value="InterPro"/>
</dbReference>
<evidence type="ECO:0000313" key="4">
    <source>
        <dbReference type="Proteomes" id="UP000245119"/>
    </source>
</evidence>
<proteinExistence type="inferred from homology"/>
<dbReference type="PROSITE" id="PS51186">
    <property type="entry name" value="GNAT"/>
    <property type="match status" value="1"/>
</dbReference>
<accession>A0A2T7NUY0</accession>
<dbReference type="EC" id="2.3.1.-" evidence="1"/>
<dbReference type="STRING" id="400727.A0A2T7NUY0"/>
<feature type="domain" description="N-acetyltransferase" evidence="2">
    <location>
        <begin position="151"/>
        <end position="280"/>
    </location>
</feature>
<sequence length="284" mass="31832">MPCIVPKPDLPMLLPWLKAALPASFKIYQDLHNYLNGKWPGLKFIVDQWPEPKAVLEMLDSNASEKAQCEDYLKRLIVALYADDSQALCELLQDPEVVDWSTRKTVCAVSNRLLDTVAEVCSKHGQCTSVSCYLLMAKPDVTAPLPVPDGMKLLPVDSEMADVVARTWKFNRPESAELIKAYVKTFPSLALVTNTGRHVGHMVGDSTNCMGMLYIQPEFRRRGFAKIIISNLAQLYFQHGANAYVIIERPDIPSLKLHTSIGFQIVSDIMLEFVLCHPRNSILS</sequence>
<gene>
    <name evidence="3" type="ORF">C0Q70_15469</name>
</gene>
<dbReference type="Proteomes" id="UP000245119">
    <property type="component" value="Linkage Group LG9"/>
</dbReference>
<dbReference type="PANTHER" id="PTHR15298">
    <property type="entry name" value="L-COA N-ACYLTRANSFERASE-RELATED"/>
    <property type="match status" value="1"/>
</dbReference>
<dbReference type="Pfam" id="PF06021">
    <property type="entry name" value="Gly_acyl_tr_N"/>
    <property type="match status" value="1"/>
</dbReference>
<evidence type="ECO:0000313" key="3">
    <source>
        <dbReference type="EMBL" id="PVD24973.1"/>
    </source>
</evidence>
<dbReference type="EMBL" id="PZQS01000009">
    <property type="protein sequence ID" value="PVD24973.1"/>
    <property type="molecule type" value="Genomic_DNA"/>
</dbReference>
<dbReference type="InterPro" id="IPR015938">
    <property type="entry name" value="Glycine_N-acyltransferase_N"/>
</dbReference>